<reference evidence="10" key="1">
    <citation type="submission" date="2012-05" db="EMBL/GenBank/DDBJ databases">
        <title>Whole Genome Assembly of Lutzomyia longipalpis.</title>
        <authorList>
            <person name="Richards S."/>
            <person name="Qu C."/>
            <person name="Dillon R."/>
            <person name="Worley K."/>
            <person name="Scherer S."/>
            <person name="Batterton M."/>
            <person name="Taylor A."/>
            <person name="Hawes A."/>
            <person name="Hernandez B."/>
            <person name="Kovar C."/>
            <person name="Mandapat C."/>
            <person name="Pham C."/>
            <person name="Qu C."/>
            <person name="Jing C."/>
            <person name="Bess C."/>
            <person name="Bandaranaike D."/>
            <person name="Ngo D."/>
            <person name="Ongeri F."/>
            <person name="Arias F."/>
            <person name="Lara F."/>
            <person name="Weissenberger G."/>
            <person name="Kamau G."/>
            <person name="Han H."/>
            <person name="Shen H."/>
            <person name="Dinh H."/>
            <person name="Khalil I."/>
            <person name="Jones J."/>
            <person name="Shafer J."/>
            <person name="Jayaseelan J."/>
            <person name="Quiroz J."/>
            <person name="Blankenburg K."/>
            <person name="Nguyen L."/>
            <person name="Jackson L."/>
            <person name="Francisco L."/>
            <person name="Tang L.-Y."/>
            <person name="Pu L.-L."/>
            <person name="Perales L."/>
            <person name="Lorensuhewa L."/>
            <person name="Munidasa M."/>
            <person name="Coyle M."/>
            <person name="Taylor M."/>
            <person name="Puazo M."/>
            <person name="Firestine M."/>
            <person name="Scheel M."/>
            <person name="Javaid M."/>
            <person name="Wang M."/>
            <person name="Li M."/>
            <person name="Tabassum N."/>
            <person name="Saada N."/>
            <person name="Osuji N."/>
            <person name="Aqrawi P."/>
            <person name="Fu Q."/>
            <person name="Thornton R."/>
            <person name="Raj R."/>
            <person name="Goodspeed R."/>
            <person name="Mata R."/>
            <person name="Najjar R."/>
            <person name="Gubbala S."/>
            <person name="Lee S."/>
            <person name="Denson S."/>
            <person name="Patil S."/>
            <person name="Macmil S."/>
            <person name="Qi S."/>
            <person name="Matskevitch T."/>
            <person name="Palculict T."/>
            <person name="Mathew T."/>
            <person name="Vee V."/>
            <person name="Velamala V."/>
            <person name="Korchina V."/>
            <person name="Cai W."/>
            <person name="Liu W."/>
            <person name="Dai W."/>
            <person name="Zou X."/>
            <person name="Zhu Y."/>
            <person name="Zhang Y."/>
            <person name="Wu Y.-Q."/>
            <person name="Xin Y."/>
            <person name="Nazarath L."/>
            <person name="Kovar C."/>
            <person name="Han Y."/>
            <person name="Muzny D."/>
            <person name="Gibbs R."/>
        </authorList>
    </citation>
    <scope>NUCLEOTIDE SEQUENCE [LARGE SCALE GENOMIC DNA]</scope>
    <source>
        <strain evidence="10">Jacobina</strain>
    </source>
</reference>
<dbReference type="AlphaFoldDB" id="A0A1B0CA69"/>
<keyword evidence="10" id="KW-1185">Reference proteome</keyword>
<comment type="catalytic activity">
    <reaction evidence="6">
        <text>a uridine in tRNA + S-adenosyl-L-methionine = a 3-[(3S)-3-amino-3-carboxypropyl]uridine in tRNA + S-methyl-5'-thioadenosine + H(+)</text>
        <dbReference type="Rhea" id="RHEA:62432"/>
        <dbReference type="Rhea" id="RHEA-COMP:13339"/>
        <dbReference type="Rhea" id="RHEA-COMP:16092"/>
        <dbReference type="ChEBI" id="CHEBI:15378"/>
        <dbReference type="ChEBI" id="CHEBI:17509"/>
        <dbReference type="ChEBI" id="CHEBI:59789"/>
        <dbReference type="ChEBI" id="CHEBI:65315"/>
        <dbReference type="ChEBI" id="CHEBI:82930"/>
        <dbReference type="EC" id="2.5.1.25"/>
    </reaction>
</comment>
<feature type="domain" description="DTW" evidence="7">
    <location>
        <begin position="32"/>
        <end position="226"/>
    </location>
</feature>
<dbReference type="EC" id="2.5.1.25" evidence="1"/>
<dbReference type="Proteomes" id="UP000092461">
    <property type="component" value="Unassembled WGS sequence"/>
</dbReference>
<dbReference type="EMBL" id="GITU01004200">
    <property type="protein sequence ID" value="MBC1172903.1"/>
    <property type="molecule type" value="Transcribed_RNA"/>
</dbReference>
<dbReference type="GeneID" id="129786148"/>
<accession>A0A1B0CA69</accession>
<organism evidence="9 10">
    <name type="scientific">Lutzomyia longipalpis</name>
    <name type="common">Sand fly</name>
    <dbReference type="NCBI Taxonomy" id="7200"/>
    <lineage>
        <taxon>Eukaryota</taxon>
        <taxon>Metazoa</taxon>
        <taxon>Ecdysozoa</taxon>
        <taxon>Arthropoda</taxon>
        <taxon>Hexapoda</taxon>
        <taxon>Insecta</taxon>
        <taxon>Pterygota</taxon>
        <taxon>Neoptera</taxon>
        <taxon>Endopterygota</taxon>
        <taxon>Diptera</taxon>
        <taxon>Nematocera</taxon>
        <taxon>Psychodoidea</taxon>
        <taxon>Psychodidae</taxon>
        <taxon>Lutzomyia</taxon>
        <taxon>Lutzomyia</taxon>
    </lineage>
</organism>
<evidence type="ECO:0000256" key="4">
    <source>
        <dbReference type="ARBA" id="ARBA00022694"/>
    </source>
</evidence>
<evidence type="ECO:0000256" key="5">
    <source>
        <dbReference type="ARBA" id="ARBA00034489"/>
    </source>
</evidence>
<dbReference type="SMART" id="SM01144">
    <property type="entry name" value="DTW"/>
    <property type="match status" value="1"/>
</dbReference>
<evidence type="ECO:0000313" key="10">
    <source>
        <dbReference type="Proteomes" id="UP000092461"/>
    </source>
</evidence>
<dbReference type="GO" id="GO:0016432">
    <property type="term" value="F:tRNA-uridine aminocarboxypropyltransferase activity"/>
    <property type="evidence" value="ECO:0007669"/>
    <property type="project" value="UniProtKB-EC"/>
</dbReference>
<evidence type="ECO:0000256" key="6">
    <source>
        <dbReference type="ARBA" id="ARBA00048718"/>
    </source>
</evidence>
<proteinExistence type="inferred from homology"/>
<evidence type="ECO:0000259" key="7">
    <source>
        <dbReference type="SMART" id="SM01144"/>
    </source>
</evidence>
<keyword evidence="2" id="KW-0808">Transferase</keyword>
<dbReference type="EMBL" id="AJWK01003346">
    <property type="status" value="NOT_ANNOTATED_CDS"/>
    <property type="molecule type" value="Genomic_DNA"/>
</dbReference>
<dbReference type="CTD" id="285605"/>
<evidence type="ECO:0000256" key="2">
    <source>
        <dbReference type="ARBA" id="ARBA00022679"/>
    </source>
</evidence>
<keyword evidence="4" id="KW-0819">tRNA processing</keyword>
<dbReference type="GO" id="GO:0008033">
    <property type="term" value="P:tRNA processing"/>
    <property type="evidence" value="ECO:0007669"/>
    <property type="project" value="UniProtKB-KW"/>
</dbReference>
<sequence>MANNNILCEEDKSLEDEVWNDLIGIPSDVPHHRDVCERCRRPSTVCWCPHLPSTPLNPKSRVVILQHPAEEKRCLQTAKMLSLGLATNKCLVFRGKKFPAPKHEATLREILDDPRSLLLYPSKNSVPLEEISMEGGPFNLILLDGTWSQAKAIYASNSALHHMRQVKLITTGNSNYVIRTQPTEGCLSTLETAAEVLSIVECDDVYREQLLKPLHALCDFQLQNGAVTHQSKEFLIKTNKYPKLIGRRLRKLLRQTEVTETERQ</sequence>
<dbReference type="RefSeq" id="XP_055676970.1">
    <property type="nucleotide sequence ID" value="XM_055820995.1"/>
</dbReference>
<name>A0A1B0CA69_LUTLO</name>
<dbReference type="KEGG" id="lll:129786148"/>
<evidence type="ECO:0000256" key="3">
    <source>
        <dbReference type="ARBA" id="ARBA00022691"/>
    </source>
</evidence>
<evidence type="ECO:0000313" key="8">
    <source>
        <dbReference type="EMBL" id="MBC1172903.1"/>
    </source>
</evidence>
<protein>
    <recommendedName>
        <fullName evidence="1">tRNA-uridine aminocarboxypropyltransferase</fullName>
        <ecNumber evidence="1">2.5.1.25</ecNumber>
    </recommendedName>
</protein>
<dbReference type="VEuPathDB" id="VectorBase:LLOJ000841"/>
<reference evidence="8" key="2">
    <citation type="journal article" date="2020" name="BMC">
        <title>Leishmania infection induces a limited differential gene expression in the sand fly midgut.</title>
        <authorList>
            <person name="Coutinho-Abreu I.V."/>
            <person name="Serafim T.D."/>
            <person name="Meneses C."/>
            <person name="Kamhawi S."/>
            <person name="Oliveira F."/>
            <person name="Valenzuela J.G."/>
        </authorList>
    </citation>
    <scope>NUCLEOTIDE SEQUENCE</scope>
    <source>
        <strain evidence="8">Jacobina</strain>
        <tissue evidence="8">Midgut</tissue>
    </source>
</reference>
<reference evidence="9" key="3">
    <citation type="submission" date="2020-05" db="UniProtKB">
        <authorList>
            <consortium name="EnsemblMetazoa"/>
        </authorList>
    </citation>
    <scope>IDENTIFICATION</scope>
    <source>
        <strain evidence="9">Jacobina</strain>
    </source>
</reference>
<dbReference type="PANTHER" id="PTHR21392">
    <property type="entry name" value="TRNA-URIDINE AMINOCARBOXYPROPYLTRANSFERASE 2"/>
    <property type="match status" value="1"/>
</dbReference>
<comment type="similarity">
    <text evidence="5">Belongs to the TDD superfamily. DTWD2 family.</text>
</comment>
<keyword evidence="3" id="KW-0949">S-adenosyl-L-methionine</keyword>
<dbReference type="Pfam" id="PF03942">
    <property type="entry name" value="DTW"/>
    <property type="match status" value="1"/>
</dbReference>
<evidence type="ECO:0000256" key="1">
    <source>
        <dbReference type="ARBA" id="ARBA00012386"/>
    </source>
</evidence>
<dbReference type="OrthoDB" id="408541at2759"/>
<dbReference type="InterPro" id="IPR005636">
    <property type="entry name" value="DTW"/>
</dbReference>
<dbReference type="InterPro" id="IPR039262">
    <property type="entry name" value="DTWD2/TAPT"/>
</dbReference>
<evidence type="ECO:0000313" key="9">
    <source>
        <dbReference type="EnsemblMetazoa" id="LLOJ000841-PA"/>
    </source>
</evidence>
<dbReference type="VEuPathDB" id="VectorBase:LLONM1_003606"/>
<dbReference type="EnsemblMetazoa" id="LLOJ000841-RA">
    <property type="protein sequence ID" value="LLOJ000841-PA"/>
    <property type="gene ID" value="LLOJ000841"/>
</dbReference>
<dbReference type="PANTHER" id="PTHR21392:SF0">
    <property type="entry name" value="TRNA-URIDINE AMINOCARBOXYPROPYLTRANSFERASE 2"/>
    <property type="match status" value="1"/>
</dbReference>